<dbReference type="STRING" id="52.CMC5_021560"/>
<evidence type="ECO:0000259" key="1">
    <source>
        <dbReference type="Pfam" id="PF01106"/>
    </source>
</evidence>
<dbReference type="Gene3D" id="3.30.300.130">
    <property type="entry name" value="Fe-S cluster assembly (FSCA)"/>
    <property type="match status" value="1"/>
</dbReference>
<feature type="domain" description="NIF system FeS cluster assembly NifU C-terminal" evidence="1">
    <location>
        <begin position="16"/>
        <end position="73"/>
    </location>
</feature>
<organism evidence="2 3">
    <name type="scientific">Chondromyces crocatus</name>
    <dbReference type="NCBI Taxonomy" id="52"/>
    <lineage>
        <taxon>Bacteria</taxon>
        <taxon>Pseudomonadati</taxon>
        <taxon>Myxococcota</taxon>
        <taxon>Polyangia</taxon>
        <taxon>Polyangiales</taxon>
        <taxon>Polyangiaceae</taxon>
        <taxon>Chondromyces</taxon>
    </lineage>
</organism>
<dbReference type="EMBL" id="CP012159">
    <property type="protein sequence ID" value="AKT38015.1"/>
    <property type="molecule type" value="Genomic_DNA"/>
</dbReference>
<reference evidence="2 3" key="1">
    <citation type="submission" date="2015-07" db="EMBL/GenBank/DDBJ databases">
        <title>Genome analysis of myxobacterium Chondromyces crocatus Cm c5 reveals a high potential for natural compound synthesis and the genetic basis for the loss of fruiting body formation.</title>
        <authorList>
            <person name="Zaburannyi N."/>
            <person name="Bunk B."/>
            <person name="Maier J."/>
            <person name="Overmann J."/>
            <person name="Mueller R."/>
        </authorList>
    </citation>
    <scope>NUCLEOTIDE SEQUENCE [LARGE SCALE GENOMIC DNA]</scope>
    <source>
        <strain evidence="2 3">Cm c5</strain>
    </source>
</reference>
<dbReference type="OrthoDB" id="9796965at2"/>
<dbReference type="RefSeq" id="WP_050430304.1">
    <property type="nucleotide sequence ID" value="NZ_CP012159.1"/>
</dbReference>
<proteinExistence type="predicted"/>
<dbReference type="GO" id="GO:0016226">
    <property type="term" value="P:iron-sulfur cluster assembly"/>
    <property type="evidence" value="ECO:0007669"/>
    <property type="project" value="InterPro"/>
</dbReference>
<gene>
    <name evidence="2" type="primary">nifU</name>
    <name evidence="2" type="ORF">CMC5_021560</name>
</gene>
<dbReference type="GO" id="GO:0005506">
    <property type="term" value="F:iron ion binding"/>
    <property type="evidence" value="ECO:0007669"/>
    <property type="project" value="InterPro"/>
</dbReference>
<accession>A0A0K1EAX0</accession>
<keyword evidence="3" id="KW-1185">Reference proteome</keyword>
<evidence type="ECO:0000313" key="2">
    <source>
        <dbReference type="EMBL" id="AKT38015.1"/>
    </source>
</evidence>
<dbReference type="Pfam" id="PF01106">
    <property type="entry name" value="NifU"/>
    <property type="match status" value="1"/>
</dbReference>
<evidence type="ECO:0000313" key="3">
    <source>
        <dbReference type="Proteomes" id="UP000067626"/>
    </source>
</evidence>
<dbReference type="GO" id="GO:0051536">
    <property type="term" value="F:iron-sulfur cluster binding"/>
    <property type="evidence" value="ECO:0007669"/>
    <property type="project" value="InterPro"/>
</dbReference>
<dbReference type="InterPro" id="IPR034904">
    <property type="entry name" value="FSCA_dom_sf"/>
</dbReference>
<dbReference type="InterPro" id="IPR001075">
    <property type="entry name" value="NIF_FeS_clus_asmbl_NifU_C"/>
</dbReference>
<name>A0A0K1EAX0_CHOCO</name>
<dbReference type="KEGG" id="ccro:CMC5_021560"/>
<dbReference type="Proteomes" id="UP000067626">
    <property type="component" value="Chromosome"/>
</dbReference>
<protein>
    <submittedName>
        <fullName evidence="2">NifU domain-containing protein</fullName>
    </submittedName>
</protein>
<dbReference type="AlphaFoldDB" id="A0A0K1EAX0"/>
<sequence length="88" mass="8919">MPASIDQLLKVCREVLAPLVKADGGELYVVAVEPDHLTLHLAGSYSGCPGVTLTTRGVIEPAVLAVAPSAKVVVTSGARVPEGASLVS</sequence>
<dbReference type="SUPFAM" id="SSF117916">
    <property type="entry name" value="Fe-S cluster assembly (FSCA) domain-like"/>
    <property type="match status" value="1"/>
</dbReference>